<dbReference type="Gene3D" id="4.10.240.10">
    <property type="entry name" value="Zn(2)-C6 fungal-type DNA-binding domain"/>
    <property type="match status" value="1"/>
</dbReference>
<dbReference type="SUPFAM" id="SSF57701">
    <property type="entry name" value="Zn2/Cys6 DNA-binding domain"/>
    <property type="match status" value="1"/>
</dbReference>
<reference evidence="3 4" key="1">
    <citation type="journal article" date="2013" name="BMC Genomics">
        <title>Genomics-driven discovery of the pneumocandin biosynthetic gene cluster in the fungus Glarea lozoyensis.</title>
        <authorList>
            <person name="Chen L."/>
            <person name="Yue Q."/>
            <person name="Zhang X."/>
            <person name="Xiang M."/>
            <person name="Wang C."/>
            <person name="Li S."/>
            <person name="Che Y."/>
            <person name="Ortiz-Lopez F.J."/>
            <person name="Bills G.F."/>
            <person name="Liu X."/>
            <person name="An Z."/>
        </authorList>
    </citation>
    <scope>NUCLEOTIDE SEQUENCE [LARGE SCALE GENOMIC DNA]</scope>
    <source>
        <strain evidence="4">ATCC 20868 / MF5171</strain>
    </source>
</reference>
<dbReference type="PROSITE" id="PS00463">
    <property type="entry name" value="ZN2_CY6_FUNGAL_1"/>
    <property type="match status" value="1"/>
</dbReference>
<dbReference type="GO" id="GO:0003677">
    <property type="term" value="F:DNA binding"/>
    <property type="evidence" value="ECO:0007669"/>
    <property type="project" value="UniProtKB-KW"/>
</dbReference>
<dbReference type="STRING" id="1116229.S3D9B0"/>
<keyword evidence="4" id="KW-1185">Reference proteome</keyword>
<dbReference type="OrthoDB" id="4314040at2759"/>
<dbReference type="GO" id="GO:0008270">
    <property type="term" value="F:zinc ion binding"/>
    <property type="evidence" value="ECO:0007669"/>
    <property type="project" value="InterPro"/>
</dbReference>
<dbReference type="AlphaFoldDB" id="S3D9B0"/>
<accession>S3D9B0</accession>
<dbReference type="CDD" id="cd00067">
    <property type="entry name" value="GAL4"/>
    <property type="match status" value="1"/>
</dbReference>
<evidence type="ECO:0000313" key="3">
    <source>
        <dbReference type="EMBL" id="EPE34280.1"/>
    </source>
</evidence>
<evidence type="ECO:0000259" key="2">
    <source>
        <dbReference type="PROSITE" id="PS50048"/>
    </source>
</evidence>
<feature type="domain" description="Zn(2)-C6 fungal-type" evidence="2">
    <location>
        <begin position="9"/>
        <end position="37"/>
    </location>
</feature>
<organism evidence="3 4">
    <name type="scientific">Glarea lozoyensis (strain ATCC 20868 / MF5171)</name>
    <dbReference type="NCBI Taxonomy" id="1116229"/>
    <lineage>
        <taxon>Eukaryota</taxon>
        <taxon>Fungi</taxon>
        <taxon>Dikarya</taxon>
        <taxon>Ascomycota</taxon>
        <taxon>Pezizomycotina</taxon>
        <taxon>Leotiomycetes</taxon>
        <taxon>Helotiales</taxon>
        <taxon>Helotiaceae</taxon>
        <taxon>Glarea</taxon>
    </lineage>
</organism>
<dbReference type="InterPro" id="IPR001138">
    <property type="entry name" value="Zn2Cys6_DnaBD"/>
</dbReference>
<keyword evidence="3" id="KW-0238">DNA-binding</keyword>
<dbReference type="PROSITE" id="PS50048">
    <property type="entry name" value="ZN2_CY6_FUNGAL_2"/>
    <property type="match status" value="1"/>
</dbReference>
<dbReference type="HOGENOM" id="CLU_021599_8_2_1"/>
<name>S3D9B0_GLAL2</name>
<sequence length="402" mass="45143">MVGVPKSKGCSTCTKRKIKCDLGRPSCLRCTDAKFSCPGYVKVHKFQDEGVRLRKTNILTENLENKWRRPTTLSSLYYRTTANAQIRGMISNPAEKLGRQLRSTFQLSLPNGKSLCVFGFVKDVPSRLGYSKAVDLSVEAIYFAHRTLLREDVKCLEKGRISYGRALVELRRNLARRTELLTSSNDEIPFHHIGGASAILERHGVRCLEDVFTCKMLKSLKGIIVIEAITLQKKCFLDSPRWKKTAEIASDQPFDSLFAILYKLPNILFSLRDRTHASELSSTMIDSTLNNATNLREEMTIWRRTPAYQESFETTTDPLSTAIIYTSNRAAALLCTYAAMSILINGVVCKFSGSAGDSYKAESRAFAEQIFNSQYYSLGYAPLGNSYMNFAIKVAKEFQGSN</sequence>
<dbReference type="GeneID" id="19469021"/>
<dbReference type="Pfam" id="PF00172">
    <property type="entry name" value="Zn_clus"/>
    <property type="match status" value="1"/>
</dbReference>
<dbReference type="GO" id="GO:0000981">
    <property type="term" value="F:DNA-binding transcription factor activity, RNA polymerase II-specific"/>
    <property type="evidence" value="ECO:0007669"/>
    <property type="project" value="InterPro"/>
</dbReference>
<gene>
    <name evidence="3" type="ORF">GLAREA_09974</name>
</gene>
<dbReference type="Proteomes" id="UP000016922">
    <property type="component" value="Unassembled WGS sequence"/>
</dbReference>
<proteinExistence type="predicted"/>
<dbReference type="SMART" id="SM00066">
    <property type="entry name" value="GAL4"/>
    <property type="match status" value="1"/>
</dbReference>
<evidence type="ECO:0000256" key="1">
    <source>
        <dbReference type="ARBA" id="ARBA00023242"/>
    </source>
</evidence>
<dbReference type="EMBL" id="KE145356">
    <property type="protein sequence ID" value="EPE34280.1"/>
    <property type="molecule type" value="Genomic_DNA"/>
</dbReference>
<dbReference type="InterPro" id="IPR036864">
    <property type="entry name" value="Zn2-C6_fun-type_DNA-bd_sf"/>
</dbReference>
<dbReference type="RefSeq" id="XP_008078215.1">
    <property type="nucleotide sequence ID" value="XM_008080024.1"/>
</dbReference>
<dbReference type="PANTHER" id="PTHR38111">
    <property type="entry name" value="ZN(2)-C6 FUNGAL-TYPE DOMAIN-CONTAINING PROTEIN-RELATED"/>
    <property type="match status" value="1"/>
</dbReference>
<dbReference type="InterPro" id="IPR053178">
    <property type="entry name" value="Osmoadaptation_assoc"/>
</dbReference>
<evidence type="ECO:0000313" key="4">
    <source>
        <dbReference type="Proteomes" id="UP000016922"/>
    </source>
</evidence>
<dbReference type="KEGG" id="glz:GLAREA_09974"/>
<protein>
    <submittedName>
        <fullName evidence="3">Zn2/Cys6 DNA-binding protein</fullName>
    </submittedName>
</protein>
<dbReference type="OMA" id="GCLLCVQ"/>
<keyword evidence="1" id="KW-0539">Nucleus</keyword>